<name>A0A8T2IDL9_9PIPI</name>
<dbReference type="EMBL" id="JAACNH010009097">
    <property type="protein sequence ID" value="KAG8429314.1"/>
    <property type="molecule type" value="Genomic_DNA"/>
</dbReference>
<dbReference type="AlphaFoldDB" id="A0A8T2IDL9"/>
<proteinExistence type="predicted"/>
<gene>
    <name evidence="1" type="ORF">GDO86_020539</name>
</gene>
<comment type="caution">
    <text evidence="1">The sequence shown here is derived from an EMBL/GenBank/DDBJ whole genome shotgun (WGS) entry which is preliminary data.</text>
</comment>
<organism evidence="1 2">
    <name type="scientific">Hymenochirus boettgeri</name>
    <name type="common">Congo dwarf clawed frog</name>
    <dbReference type="NCBI Taxonomy" id="247094"/>
    <lineage>
        <taxon>Eukaryota</taxon>
        <taxon>Metazoa</taxon>
        <taxon>Chordata</taxon>
        <taxon>Craniata</taxon>
        <taxon>Vertebrata</taxon>
        <taxon>Euteleostomi</taxon>
        <taxon>Amphibia</taxon>
        <taxon>Batrachia</taxon>
        <taxon>Anura</taxon>
        <taxon>Pipoidea</taxon>
        <taxon>Pipidae</taxon>
        <taxon>Pipinae</taxon>
        <taxon>Hymenochirus</taxon>
    </lineage>
</organism>
<dbReference type="Proteomes" id="UP000812440">
    <property type="component" value="Unassembled WGS sequence"/>
</dbReference>
<evidence type="ECO:0000313" key="1">
    <source>
        <dbReference type="EMBL" id="KAG8429314.1"/>
    </source>
</evidence>
<evidence type="ECO:0000313" key="2">
    <source>
        <dbReference type="Proteomes" id="UP000812440"/>
    </source>
</evidence>
<reference evidence="1" key="1">
    <citation type="thesis" date="2020" institute="ProQuest LLC" country="789 East Eisenhower Parkway, Ann Arbor, MI, USA">
        <title>Comparative Genomics and Chromosome Evolution.</title>
        <authorList>
            <person name="Mudd A.B."/>
        </authorList>
    </citation>
    <scope>NUCLEOTIDE SEQUENCE</scope>
    <source>
        <strain evidence="1">Female2</strain>
        <tissue evidence="1">Blood</tissue>
    </source>
</reference>
<protein>
    <submittedName>
        <fullName evidence="1">Uncharacterized protein</fullName>
    </submittedName>
</protein>
<accession>A0A8T2IDL9</accession>
<sequence length="72" mass="8262">MSQQFDKFADCHNLVLWTLNIVLCEDNMEDLRAKGIESAPPMSIYIDQCTCKTKHITLTCALLECQPPMRML</sequence>
<keyword evidence="2" id="KW-1185">Reference proteome</keyword>